<evidence type="ECO:0000313" key="11">
    <source>
        <dbReference type="EMBL" id="KAF6161679.1"/>
    </source>
</evidence>
<dbReference type="GO" id="GO:0006357">
    <property type="term" value="P:regulation of transcription by RNA polymerase II"/>
    <property type="evidence" value="ECO:0007669"/>
    <property type="project" value="TreeGrafter"/>
</dbReference>
<evidence type="ECO:0000256" key="6">
    <source>
        <dbReference type="ARBA" id="ARBA00023015"/>
    </source>
</evidence>
<dbReference type="InterPro" id="IPR036236">
    <property type="entry name" value="Znf_C2H2_sf"/>
</dbReference>
<feature type="domain" description="C2H2-type" evidence="10">
    <location>
        <begin position="157"/>
        <end position="181"/>
    </location>
</feature>
<evidence type="ECO:0000256" key="9">
    <source>
        <dbReference type="PROSITE-ProRule" id="PRU00042"/>
    </source>
</evidence>
<dbReference type="FunFam" id="3.30.160.60:FF:000100">
    <property type="entry name" value="Zinc finger 45-like"/>
    <property type="match status" value="1"/>
</dbReference>
<dbReference type="PROSITE" id="PS50157">
    <property type="entry name" value="ZINC_FINGER_C2H2_2"/>
    <property type="match status" value="6"/>
</dbReference>
<evidence type="ECO:0000259" key="10">
    <source>
        <dbReference type="PROSITE" id="PS50157"/>
    </source>
</evidence>
<dbReference type="Pfam" id="PF00096">
    <property type="entry name" value="zf-C2H2"/>
    <property type="match status" value="3"/>
</dbReference>
<keyword evidence="6" id="KW-0805">Transcription regulation</keyword>
<comment type="subcellular location">
    <subcellularLocation>
        <location evidence="1">Nucleus</location>
    </subcellularLocation>
</comment>
<dbReference type="PROSITE" id="PS00028">
    <property type="entry name" value="ZINC_FINGER_C2H2_1"/>
    <property type="match status" value="5"/>
</dbReference>
<keyword evidence="12" id="KW-1185">Reference proteome</keyword>
<feature type="domain" description="C2H2-type" evidence="10">
    <location>
        <begin position="18"/>
        <end position="45"/>
    </location>
</feature>
<keyword evidence="5" id="KW-0862">Zinc</keyword>
<accession>A0A7J7N3A4</accession>
<dbReference type="GO" id="GO:0003700">
    <property type="term" value="F:DNA-binding transcription factor activity"/>
    <property type="evidence" value="ECO:0007669"/>
    <property type="project" value="TreeGrafter"/>
</dbReference>
<evidence type="ECO:0000313" key="12">
    <source>
        <dbReference type="Proteomes" id="UP000541444"/>
    </source>
</evidence>
<dbReference type="PANTHER" id="PTHR46179:SF13">
    <property type="entry name" value="C2H2-TYPE DOMAIN-CONTAINING PROTEIN"/>
    <property type="match status" value="1"/>
</dbReference>
<dbReference type="AlphaFoldDB" id="A0A7J7N3A4"/>
<feature type="domain" description="C2H2-type" evidence="10">
    <location>
        <begin position="188"/>
        <end position="216"/>
    </location>
</feature>
<keyword evidence="8" id="KW-0539">Nucleus</keyword>
<dbReference type="EMBL" id="JACGCM010001113">
    <property type="protein sequence ID" value="KAF6161679.1"/>
    <property type="molecule type" value="Genomic_DNA"/>
</dbReference>
<evidence type="ECO:0000256" key="8">
    <source>
        <dbReference type="ARBA" id="ARBA00023242"/>
    </source>
</evidence>
<reference evidence="11 12" key="1">
    <citation type="journal article" date="2020" name="IScience">
        <title>Genome Sequencing of the Endangered Kingdonia uniflora (Circaeasteraceae, Ranunculales) Reveals Potential Mechanisms of Evolutionary Specialization.</title>
        <authorList>
            <person name="Sun Y."/>
            <person name="Deng T."/>
            <person name="Zhang A."/>
            <person name="Moore M.J."/>
            <person name="Landis J.B."/>
            <person name="Lin N."/>
            <person name="Zhang H."/>
            <person name="Zhang X."/>
            <person name="Huang J."/>
            <person name="Zhang X."/>
            <person name="Sun H."/>
            <person name="Wang H."/>
        </authorList>
    </citation>
    <scope>NUCLEOTIDE SEQUENCE [LARGE SCALE GENOMIC DNA]</scope>
    <source>
        <strain evidence="11">TB1705</strain>
        <tissue evidence="11">Leaf</tissue>
    </source>
</reference>
<name>A0A7J7N3A4_9MAGN</name>
<keyword evidence="3" id="KW-0677">Repeat</keyword>
<evidence type="ECO:0000256" key="2">
    <source>
        <dbReference type="ARBA" id="ARBA00022723"/>
    </source>
</evidence>
<organism evidence="11 12">
    <name type="scientific">Kingdonia uniflora</name>
    <dbReference type="NCBI Taxonomy" id="39325"/>
    <lineage>
        <taxon>Eukaryota</taxon>
        <taxon>Viridiplantae</taxon>
        <taxon>Streptophyta</taxon>
        <taxon>Embryophyta</taxon>
        <taxon>Tracheophyta</taxon>
        <taxon>Spermatophyta</taxon>
        <taxon>Magnoliopsida</taxon>
        <taxon>Ranunculales</taxon>
        <taxon>Circaeasteraceae</taxon>
        <taxon>Kingdonia</taxon>
    </lineage>
</organism>
<dbReference type="GO" id="GO:0080084">
    <property type="term" value="F:5S rDNA binding"/>
    <property type="evidence" value="ECO:0007669"/>
    <property type="project" value="TreeGrafter"/>
</dbReference>
<sequence length="298" mass="34871">MEMVEETKKATVRDIRRYYCEYCGICRSKKSLIASHLLSHHKEEIKEKRVDEEEKEKGVKANTCEECGAFFTKPAHLKQHMVTHSRKRQFACPVDDCRTSYRRKDHLTRHLLQHQGKLFTCTVENCNRRFAYLANMKRHVIECHEEEESSSSVKKQHVCQEEGCGKAFKYASRLRKHEESHGKFSLSFSFKGCLHTFATKSNLNQHFKAVHLEDRPFACRMPGCAKRFPYKHVRDNHEKTGSHVYIDGDFVESDELFRSRPRGGRKRKFPTIEMLQRKRIVPPSMADSVLNQGSDYLA</sequence>
<comment type="caution">
    <text evidence="11">The sequence shown here is derived from an EMBL/GenBank/DDBJ whole genome shotgun (WGS) entry which is preliminary data.</text>
</comment>
<evidence type="ECO:0000256" key="5">
    <source>
        <dbReference type="ARBA" id="ARBA00022833"/>
    </source>
</evidence>
<dbReference type="Proteomes" id="UP000541444">
    <property type="component" value="Unassembled WGS sequence"/>
</dbReference>
<feature type="domain" description="C2H2-type" evidence="10">
    <location>
        <begin position="62"/>
        <end position="89"/>
    </location>
</feature>
<evidence type="ECO:0000256" key="3">
    <source>
        <dbReference type="ARBA" id="ARBA00022737"/>
    </source>
</evidence>
<evidence type="ECO:0000256" key="4">
    <source>
        <dbReference type="ARBA" id="ARBA00022771"/>
    </source>
</evidence>
<dbReference type="GO" id="GO:0005730">
    <property type="term" value="C:nucleolus"/>
    <property type="evidence" value="ECO:0007669"/>
    <property type="project" value="TreeGrafter"/>
</dbReference>
<keyword evidence="2" id="KW-0479">Metal-binding</keyword>
<keyword evidence="7" id="KW-0804">Transcription</keyword>
<keyword evidence="4 9" id="KW-0863">Zinc-finger</keyword>
<dbReference type="SUPFAM" id="SSF57667">
    <property type="entry name" value="beta-beta-alpha zinc fingers"/>
    <property type="match status" value="4"/>
</dbReference>
<feature type="domain" description="C2H2-type" evidence="10">
    <location>
        <begin position="90"/>
        <end position="119"/>
    </location>
</feature>
<evidence type="ECO:0000256" key="1">
    <source>
        <dbReference type="ARBA" id="ARBA00004123"/>
    </source>
</evidence>
<gene>
    <name evidence="11" type="ORF">GIB67_033172</name>
</gene>
<dbReference type="OrthoDB" id="427030at2759"/>
<protein>
    <recommendedName>
        <fullName evidence="10">C2H2-type domain-containing protein</fullName>
    </recommendedName>
</protein>
<evidence type="ECO:0000256" key="7">
    <source>
        <dbReference type="ARBA" id="ARBA00023163"/>
    </source>
</evidence>
<dbReference type="InterPro" id="IPR013087">
    <property type="entry name" value="Znf_C2H2_type"/>
</dbReference>
<proteinExistence type="predicted"/>
<dbReference type="SMART" id="SM00355">
    <property type="entry name" value="ZnF_C2H2"/>
    <property type="match status" value="7"/>
</dbReference>
<dbReference type="Gene3D" id="3.30.160.60">
    <property type="entry name" value="Classic Zinc Finger"/>
    <property type="match status" value="5"/>
</dbReference>
<dbReference type="InterPro" id="IPR051061">
    <property type="entry name" value="Zinc_finger_trans_reg"/>
</dbReference>
<dbReference type="PANTHER" id="PTHR46179">
    <property type="entry name" value="ZINC FINGER PROTEIN"/>
    <property type="match status" value="1"/>
</dbReference>
<feature type="domain" description="C2H2-type" evidence="10">
    <location>
        <begin position="119"/>
        <end position="149"/>
    </location>
</feature>
<dbReference type="GO" id="GO:0008270">
    <property type="term" value="F:zinc ion binding"/>
    <property type="evidence" value="ECO:0007669"/>
    <property type="project" value="UniProtKB-KW"/>
</dbReference>